<comment type="caution">
    <text evidence="3">The sequence shown here is derived from an EMBL/GenBank/DDBJ whole genome shotgun (WGS) entry which is preliminary data.</text>
</comment>
<dbReference type="RefSeq" id="WP_179767581.1">
    <property type="nucleotide sequence ID" value="NZ_JACCFO010000001.1"/>
</dbReference>
<proteinExistence type="predicted"/>
<dbReference type="EMBL" id="JACCFO010000001">
    <property type="protein sequence ID" value="NYI96173.1"/>
    <property type="molecule type" value="Genomic_DNA"/>
</dbReference>
<organism evidence="3 4">
    <name type="scientific">Streptomonospora nanhaiensis</name>
    <dbReference type="NCBI Taxonomy" id="1323731"/>
    <lineage>
        <taxon>Bacteria</taxon>
        <taxon>Bacillati</taxon>
        <taxon>Actinomycetota</taxon>
        <taxon>Actinomycetes</taxon>
        <taxon>Streptosporangiales</taxon>
        <taxon>Nocardiopsidaceae</taxon>
        <taxon>Streptomonospora</taxon>
    </lineage>
</organism>
<feature type="transmembrane region" description="Helical" evidence="2">
    <location>
        <begin position="38"/>
        <end position="61"/>
    </location>
</feature>
<evidence type="ECO:0000313" key="3">
    <source>
        <dbReference type="EMBL" id="NYI96173.1"/>
    </source>
</evidence>
<evidence type="ECO:0000313" key="4">
    <source>
        <dbReference type="Proteomes" id="UP000575985"/>
    </source>
</evidence>
<evidence type="ECO:0000256" key="2">
    <source>
        <dbReference type="SAM" id="Phobius"/>
    </source>
</evidence>
<sequence>MSSSAETGVRAHAPLKPSGHGRHGPGSTKAVVTVVTRAFAVLVALALLVLGAPVAPTALAVPPPAARADGARPAVPADRDLPAALWAERDSGAVALAIPGWSGDHRPQVRDLPDAYSPELPWAPPLDGPWGRVPPPVSVPAPDTADAFALPPGRAPPLTARV</sequence>
<name>A0A853BLS5_9ACTN</name>
<dbReference type="AlphaFoldDB" id="A0A853BLS5"/>
<keyword evidence="4" id="KW-1185">Reference proteome</keyword>
<protein>
    <submittedName>
        <fullName evidence="3">Uncharacterized protein</fullName>
    </submittedName>
</protein>
<keyword evidence="2" id="KW-1133">Transmembrane helix</keyword>
<gene>
    <name evidence="3" type="ORF">HNR12_002450</name>
</gene>
<evidence type="ECO:0000256" key="1">
    <source>
        <dbReference type="SAM" id="MobiDB-lite"/>
    </source>
</evidence>
<feature type="region of interest" description="Disordered" evidence="1">
    <location>
        <begin position="1"/>
        <end position="27"/>
    </location>
</feature>
<keyword evidence="2" id="KW-0472">Membrane</keyword>
<dbReference type="Proteomes" id="UP000575985">
    <property type="component" value="Unassembled WGS sequence"/>
</dbReference>
<reference evidence="3 4" key="1">
    <citation type="submission" date="2020-07" db="EMBL/GenBank/DDBJ databases">
        <title>Sequencing the genomes of 1000 actinobacteria strains.</title>
        <authorList>
            <person name="Klenk H.-P."/>
        </authorList>
    </citation>
    <scope>NUCLEOTIDE SEQUENCE [LARGE SCALE GENOMIC DNA]</scope>
    <source>
        <strain evidence="3 4">DSM 45927</strain>
    </source>
</reference>
<accession>A0A853BLS5</accession>
<keyword evidence="2" id="KW-0812">Transmembrane</keyword>
<feature type="region of interest" description="Disordered" evidence="1">
    <location>
        <begin position="137"/>
        <end position="162"/>
    </location>
</feature>